<dbReference type="PANTHER" id="PTHR42837">
    <property type="entry name" value="REGULATOR OF SIGMA-E PROTEASE RSEP"/>
    <property type="match status" value="1"/>
</dbReference>
<keyword evidence="6" id="KW-0378">Hydrolase</keyword>
<dbReference type="STRING" id="1802436.A2370_00655"/>
<evidence type="ECO:0000313" key="13">
    <source>
        <dbReference type="EMBL" id="OHA59016.1"/>
    </source>
</evidence>
<accession>A0A1G2QEJ9</accession>
<keyword evidence="9" id="KW-0482">Metalloprotease</keyword>
<organism evidence="13 14">
    <name type="scientific">Candidatus Vogelbacteria bacterium RIFOXYB1_FULL_42_16</name>
    <dbReference type="NCBI Taxonomy" id="1802436"/>
    <lineage>
        <taxon>Bacteria</taxon>
        <taxon>Candidatus Vogeliibacteriota</taxon>
    </lineage>
</organism>
<dbReference type="PANTHER" id="PTHR42837:SF2">
    <property type="entry name" value="MEMBRANE METALLOPROTEASE ARASP2, CHLOROPLASTIC-RELATED"/>
    <property type="match status" value="1"/>
</dbReference>
<dbReference type="AlphaFoldDB" id="A0A1G2QEJ9"/>
<evidence type="ECO:0000256" key="9">
    <source>
        <dbReference type="ARBA" id="ARBA00023049"/>
    </source>
</evidence>
<dbReference type="GO" id="GO:0006508">
    <property type="term" value="P:proteolysis"/>
    <property type="evidence" value="ECO:0007669"/>
    <property type="project" value="UniProtKB-KW"/>
</dbReference>
<dbReference type="CDD" id="cd06163">
    <property type="entry name" value="S2P-M50_PDZ_RseP-like"/>
    <property type="match status" value="1"/>
</dbReference>
<comment type="caution">
    <text evidence="13">The sequence shown here is derived from an EMBL/GenBank/DDBJ whole genome shotgun (WGS) entry which is preliminary data.</text>
</comment>
<keyword evidence="4" id="KW-0645">Protease</keyword>
<sequence>MVHELGHFLTAKRAGIRVDEFGFGFPPKLWSKKYGETTYSINAIPFGGFVKILGENADELLSPVDQVRALTAKPKLVQAWVLFAGVFFNFLLAWFLLSTSLLFGLPVESSSAEKFFGEVKDRQLIVTSVLKNYPAGDAGLLPGDQIVGIKAGGQEIVPQTSAEATAFIRTQIGREITFNLKRQSAKSEIMEDRQVSVMPKIENGKALVGVGIEGIGLVRSAWYRAPYDGLKLTVYLTIETSKGLKQFFGQIFSSGREAFNTVAGPVGLFGLVGDASKMGLVYLLSFIAILSINLAIINLLPFPALDGGRLFFLAIEAVKGSPLPPKMTAIANVLGFFFLIGLMLIVSFFDVLKLF</sequence>
<comment type="cofactor">
    <cofactor evidence="1">
        <name>Zn(2+)</name>
        <dbReference type="ChEBI" id="CHEBI:29105"/>
    </cofactor>
</comment>
<evidence type="ECO:0000256" key="8">
    <source>
        <dbReference type="ARBA" id="ARBA00022989"/>
    </source>
</evidence>
<dbReference type="InterPro" id="IPR036034">
    <property type="entry name" value="PDZ_sf"/>
</dbReference>
<keyword evidence="8 11" id="KW-1133">Transmembrane helix</keyword>
<evidence type="ECO:0000256" key="11">
    <source>
        <dbReference type="SAM" id="Phobius"/>
    </source>
</evidence>
<keyword evidence="10 11" id="KW-0472">Membrane</keyword>
<dbReference type="InterPro" id="IPR008915">
    <property type="entry name" value="Peptidase_M50"/>
</dbReference>
<dbReference type="Proteomes" id="UP000176222">
    <property type="component" value="Unassembled WGS sequence"/>
</dbReference>
<dbReference type="Pfam" id="PF02163">
    <property type="entry name" value="Peptidase_M50"/>
    <property type="match status" value="1"/>
</dbReference>
<keyword evidence="7" id="KW-0862">Zinc</keyword>
<proteinExistence type="inferred from homology"/>
<dbReference type="GO" id="GO:0004222">
    <property type="term" value="F:metalloendopeptidase activity"/>
    <property type="evidence" value="ECO:0007669"/>
    <property type="project" value="InterPro"/>
</dbReference>
<feature type="domain" description="Peptidase M50" evidence="12">
    <location>
        <begin position="1"/>
        <end position="341"/>
    </location>
</feature>
<dbReference type="GO" id="GO:0016020">
    <property type="term" value="C:membrane"/>
    <property type="evidence" value="ECO:0007669"/>
    <property type="project" value="UniProtKB-SubCell"/>
</dbReference>
<dbReference type="SUPFAM" id="SSF50156">
    <property type="entry name" value="PDZ domain-like"/>
    <property type="match status" value="1"/>
</dbReference>
<evidence type="ECO:0000256" key="3">
    <source>
        <dbReference type="ARBA" id="ARBA00007931"/>
    </source>
</evidence>
<evidence type="ECO:0000256" key="6">
    <source>
        <dbReference type="ARBA" id="ARBA00022801"/>
    </source>
</evidence>
<evidence type="ECO:0000256" key="7">
    <source>
        <dbReference type="ARBA" id="ARBA00022833"/>
    </source>
</evidence>
<evidence type="ECO:0000256" key="10">
    <source>
        <dbReference type="ARBA" id="ARBA00023136"/>
    </source>
</evidence>
<keyword evidence="5 11" id="KW-0812">Transmembrane</keyword>
<evidence type="ECO:0000259" key="12">
    <source>
        <dbReference type="Pfam" id="PF02163"/>
    </source>
</evidence>
<evidence type="ECO:0000256" key="2">
    <source>
        <dbReference type="ARBA" id="ARBA00004141"/>
    </source>
</evidence>
<protein>
    <recommendedName>
        <fullName evidence="12">Peptidase M50 domain-containing protein</fullName>
    </recommendedName>
</protein>
<evidence type="ECO:0000256" key="4">
    <source>
        <dbReference type="ARBA" id="ARBA00022670"/>
    </source>
</evidence>
<feature type="transmembrane region" description="Helical" evidence="11">
    <location>
        <begin position="280"/>
        <end position="300"/>
    </location>
</feature>
<name>A0A1G2QEJ9_9BACT</name>
<comment type="similarity">
    <text evidence="3">Belongs to the peptidase M50B family.</text>
</comment>
<feature type="transmembrane region" description="Helical" evidence="11">
    <location>
        <begin position="80"/>
        <end position="105"/>
    </location>
</feature>
<reference evidence="13 14" key="1">
    <citation type="journal article" date="2016" name="Nat. Commun.">
        <title>Thousands of microbial genomes shed light on interconnected biogeochemical processes in an aquifer system.</title>
        <authorList>
            <person name="Anantharaman K."/>
            <person name="Brown C.T."/>
            <person name="Hug L.A."/>
            <person name="Sharon I."/>
            <person name="Castelle C.J."/>
            <person name="Probst A.J."/>
            <person name="Thomas B.C."/>
            <person name="Singh A."/>
            <person name="Wilkins M.J."/>
            <person name="Karaoz U."/>
            <person name="Brodie E.L."/>
            <person name="Williams K.H."/>
            <person name="Hubbard S.S."/>
            <person name="Banfield J.F."/>
        </authorList>
    </citation>
    <scope>NUCLEOTIDE SEQUENCE [LARGE SCALE GENOMIC DNA]</scope>
</reference>
<evidence type="ECO:0000313" key="14">
    <source>
        <dbReference type="Proteomes" id="UP000176222"/>
    </source>
</evidence>
<dbReference type="EMBL" id="MHTH01000006">
    <property type="protein sequence ID" value="OHA59016.1"/>
    <property type="molecule type" value="Genomic_DNA"/>
</dbReference>
<gene>
    <name evidence="13" type="ORF">A2370_00655</name>
</gene>
<dbReference type="InterPro" id="IPR004387">
    <property type="entry name" value="Pept_M50_Zn"/>
</dbReference>
<evidence type="ECO:0000256" key="1">
    <source>
        <dbReference type="ARBA" id="ARBA00001947"/>
    </source>
</evidence>
<feature type="transmembrane region" description="Helical" evidence="11">
    <location>
        <begin position="329"/>
        <end position="352"/>
    </location>
</feature>
<evidence type="ECO:0000256" key="5">
    <source>
        <dbReference type="ARBA" id="ARBA00022692"/>
    </source>
</evidence>
<comment type="subcellular location">
    <subcellularLocation>
        <location evidence="2">Membrane</location>
        <topology evidence="2">Multi-pass membrane protein</topology>
    </subcellularLocation>
</comment>
<dbReference type="Gene3D" id="2.30.42.10">
    <property type="match status" value="1"/>
</dbReference>